<dbReference type="PANTHER" id="PTHR31586:SF1">
    <property type="entry name" value="CYTOCHROME C OXIDASE ASSEMBLY PROTEIN COX20, MITOCHONDRIAL"/>
    <property type="match status" value="1"/>
</dbReference>
<evidence type="ECO:0000256" key="6">
    <source>
        <dbReference type="ARBA" id="ARBA00022989"/>
    </source>
</evidence>
<dbReference type="EMBL" id="MTYJ01000051">
    <property type="protein sequence ID" value="OQV18310.1"/>
    <property type="molecule type" value="Genomic_DNA"/>
</dbReference>
<dbReference type="GO" id="GO:0033617">
    <property type="term" value="P:mitochondrial respiratory chain complex IV assembly"/>
    <property type="evidence" value="ECO:0007669"/>
    <property type="project" value="InterPro"/>
</dbReference>
<evidence type="ECO:0000256" key="1">
    <source>
        <dbReference type="ARBA" id="ARBA00004273"/>
    </source>
</evidence>
<evidence type="ECO:0000256" key="8">
    <source>
        <dbReference type="ARBA" id="ARBA00023136"/>
    </source>
</evidence>
<evidence type="ECO:0000256" key="5">
    <source>
        <dbReference type="ARBA" id="ARBA00022792"/>
    </source>
</evidence>
<keyword evidence="7" id="KW-0496">Mitochondrion</keyword>
<keyword evidence="10" id="KW-1185">Reference proteome</keyword>
<gene>
    <name evidence="9" type="ORF">BV898_07703</name>
</gene>
<dbReference type="OrthoDB" id="14603at2759"/>
<protein>
    <recommendedName>
        <fullName evidence="3">Cytochrome c oxidase assembly protein COX20, mitochondrial</fullName>
    </recommendedName>
</protein>
<comment type="caution">
    <text evidence="9">The sequence shown here is derived from an EMBL/GenBank/DDBJ whole genome shotgun (WGS) entry which is preliminary data.</text>
</comment>
<evidence type="ECO:0000256" key="2">
    <source>
        <dbReference type="ARBA" id="ARBA00009575"/>
    </source>
</evidence>
<dbReference type="PRINTS" id="PR02049">
    <property type="entry name" value="PROTEINF36A"/>
</dbReference>
<evidence type="ECO:0000313" key="9">
    <source>
        <dbReference type="EMBL" id="OQV18310.1"/>
    </source>
</evidence>
<keyword evidence="8" id="KW-0472">Membrane</keyword>
<dbReference type="PANTHER" id="PTHR31586">
    <property type="entry name" value="CYTOCHROME C OXIDASE PROTEIN 20"/>
    <property type="match status" value="1"/>
</dbReference>
<dbReference type="GO" id="GO:0005743">
    <property type="term" value="C:mitochondrial inner membrane"/>
    <property type="evidence" value="ECO:0007669"/>
    <property type="project" value="UniProtKB-SubCell"/>
</dbReference>
<evidence type="ECO:0000256" key="3">
    <source>
        <dbReference type="ARBA" id="ARBA00017689"/>
    </source>
</evidence>
<dbReference type="InterPro" id="IPR022533">
    <property type="entry name" value="Cox20"/>
</dbReference>
<reference evidence="10" key="1">
    <citation type="submission" date="2017-01" db="EMBL/GenBank/DDBJ databases">
        <title>Comparative genomics of anhydrobiosis in the tardigrade Hypsibius dujardini.</title>
        <authorList>
            <person name="Yoshida Y."/>
            <person name="Koutsovoulos G."/>
            <person name="Laetsch D."/>
            <person name="Stevens L."/>
            <person name="Kumar S."/>
            <person name="Horikawa D."/>
            <person name="Ishino K."/>
            <person name="Komine S."/>
            <person name="Tomita M."/>
            <person name="Blaxter M."/>
            <person name="Arakawa K."/>
        </authorList>
    </citation>
    <scope>NUCLEOTIDE SEQUENCE [LARGE SCALE GENOMIC DNA]</scope>
    <source>
        <strain evidence="10">Z151</strain>
    </source>
</reference>
<organism evidence="9 10">
    <name type="scientific">Hypsibius exemplaris</name>
    <name type="common">Freshwater tardigrade</name>
    <dbReference type="NCBI Taxonomy" id="2072580"/>
    <lineage>
        <taxon>Eukaryota</taxon>
        <taxon>Metazoa</taxon>
        <taxon>Ecdysozoa</taxon>
        <taxon>Tardigrada</taxon>
        <taxon>Eutardigrada</taxon>
        <taxon>Parachela</taxon>
        <taxon>Hypsibioidea</taxon>
        <taxon>Hypsibiidae</taxon>
        <taxon>Hypsibius</taxon>
    </lineage>
</organism>
<accession>A0A1W0WSZ9</accession>
<evidence type="ECO:0000256" key="7">
    <source>
        <dbReference type="ARBA" id="ARBA00023128"/>
    </source>
</evidence>
<keyword evidence="5" id="KW-0999">Mitochondrion inner membrane</keyword>
<sequence length="135" mass="14990">MAAPVELDVEQAILDYEEARDAKRSAWKVMGRRPVEIPCFRDSFMYGILGGLGIGLGFSLATSRVGRACDVAVASFSGITITNWCYCRYEKARHALELARFKYEINAEVMNVKTTDSQIGDPDTDVIIYPKSTAK</sequence>
<dbReference type="AlphaFoldDB" id="A0A1W0WSZ9"/>
<dbReference type="Proteomes" id="UP000192578">
    <property type="component" value="Unassembled WGS sequence"/>
</dbReference>
<evidence type="ECO:0000313" key="10">
    <source>
        <dbReference type="Proteomes" id="UP000192578"/>
    </source>
</evidence>
<keyword evidence="6" id="KW-1133">Transmembrane helix</keyword>
<evidence type="ECO:0000256" key="4">
    <source>
        <dbReference type="ARBA" id="ARBA00022692"/>
    </source>
</evidence>
<comment type="subcellular location">
    <subcellularLocation>
        <location evidence="1">Mitochondrion inner membrane</location>
    </subcellularLocation>
</comment>
<dbReference type="Pfam" id="PF12597">
    <property type="entry name" value="Cox20"/>
    <property type="match status" value="1"/>
</dbReference>
<comment type="similarity">
    <text evidence="2">Belongs to the COX20 family.</text>
</comment>
<keyword evidence="4" id="KW-0812">Transmembrane</keyword>
<name>A0A1W0WSZ9_HYPEX</name>
<proteinExistence type="inferred from homology"/>